<name>A0A829R9F8_LISGR</name>
<dbReference type="PANTHER" id="PTHR46743:SF2">
    <property type="entry name" value="TEICHOIC ACIDS EXPORT ATP-BINDING PROTEIN TAGH"/>
    <property type="match status" value="1"/>
</dbReference>
<feature type="domain" description="ABC transporter" evidence="7">
    <location>
        <begin position="12"/>
        <end position="99"/>
    </location>
</feature>
<reference evidence="8 9" key="1">
    <citation type="submission" date="2012-12" db="EMBL/GenBank/DDBJ databases">
        <title>Novel taxa of Listeriaceae from agricultural environments in the United States.</title>
        <authorList>
            <person name="den Bakker H.C."/>
            <person name="Allred A."/>
            <person name="Warchocki S."/>
            <person name="Wright E.M."/>
            <person name="Burrell A."/>
            <person name="Nightingale K.K."/>
            <person name="Kephart D."/>
            <person name="Wiedmann M."/>
        </authorList>
    </citation>
    <scope>NUCLEOTIDE SEQUENCE [LARGE SCALE GENOMIC DNA]</scope>
    <source>
        <strain evidence="8 9">FSL F6-1183</strain>
    </source>
</reference>
<keyword evidence="3" id="KW-0547">Nucleotide-binding</keyword>
<sequence length="244" mass="27971">MTQPTEGTITREGVVSLLAIGAGLKPNLTGRENIYLKMLLMGYKKKEIEQHLEDIITFTELHAFIDQPIKQYSSGMKAKLGFGIAVQIDPDILIIDEALAVGDQTFYEKCLRKIATFKQAGKTIFFVSHSISQIKEMCDKTAWLHYGTLKAYGESESVCLEYSKFVHQFNKWSLDERKAYQLQQMAAQRMDDQWLTFGVRTKRAMLSQFFYVSVFLLIIGYSAVRMNGFSLHQILTIIQENLHF</sequence>
<evidence type="ECO:0000313" key="9">
    <source>
        <dbReference type="Proteomes" id="UP000019251"/>
    </source>
</evidence>
<comment type="similarity">
    <text evidence="1">Belongs to the ABC transporter superfamily.</text>
</comment>
<evidence type="ECO:0000256" key="3">
    <source>
        <dbReference type="ARBA" id="ARBA00022741"/>
    </source>
</evidence>
<dbReference type="InterPro" id="IPR050683">
    <property type="entry name" value="Bact_Polysacc_Export_ATP-bd"/>
</dbReference>
<dbReference type="Gene3D" id="3.40.50.300">
    <property type="entry name" value="P-loop containing nucleotide triphosphate hydrolases"/>
    <property type="match status" value="1"/>
</dbReference>
<feature type="transmembrane region" description="Helical" evidence="6">
    <location>
        <begin position="205"/>
        <end position="224"/>
    </location>
</feature>
<evidence type="ECO:0000313" key="8">
    <source>
        <dbReference type="EMBL" id="EUJ30370.1"/>
    </source>
</evidence>
<proteinExistence type="inferred from homology"/>
<evidence type="ECO:0000256" key="5">
    <source>
        <dbReference type="ARBA" id="ARBA00022967"/>
    </source>
</evidence>
<comment type="caution">
    <text evidence="8">The sequence shown here is derived from an EMBL/GenBank/DDBJ whole genome shotgun (WGS) entry which is preliminary data.</text>
</comment>
<dbReference type="GO" id="GO:0140359">
    <property type="term" value="F:ABC-type transporter activity"/>
    <property type="evidence" value="ECO:0007669"/>
    <property type="project" value="InterPro"/>
</dbReference>
<accession>A0A829R9F8</accession>
<keyword evidence="6" id="KW-0472">Membrane</keyword>
<keyword evidence="4 8" id="KW-0067">ATP-binding</keyword>
<gene>
    <name evidence="8" type="ORF">LMUR_00770</name>
</gene>
<dbReference type="InterPro" id="IPR027417">
    <property type="entry name" value="P-loop_NTPase"/>
</dbReference>
<dbReference type="PANTHER" id="PTHR46743">
    <property type="entry name" value="TEICHOIC ACIDS EXPORT ATP-BINDING PROTEIN TAGH"/>
    <property type="match status" value="1"/>
</dbReference>
<evidence type="ECO:0000256" key="4">
    <source>
        <dbReference type="ARBA" id="ARBA00022840"/>
    </source>
</evidence>
<dbReference type="Proteomes" id="UP000019251">
    <property type="component" value="Unassembled WGS sequence"/>
</dbReference>
<dbReference type="SUPFAM" id="SSF52540">
    <property type="entry name" value="P-loop containing nucleoside triphosphate hydrolases"/>
    <property type="match status" value="1"/>
</dbReference>
<dbReference type="GO" id="GO:0016887">
    <property type="term" value="F:ATP hydrolysis activity"/>
    <property type="evidence" value="ECO:0007669"/>
    <property type="project" value="InterPro"/>
</dbReference>
<dbReference type="CDD" id="cd03220">
    <property type="entry name" value="ABC_KpsT_Wzt"/>
    <property type="match status" value="1"/>
</dbReference>
<dbReference type="InterPro" id="IPR003439">
    <property type="entry name" value="ABC_transporter-like_ATP-bd"/>
</dbReference>
<dbReference type="Pfam" id="PF00005">
    <property type="entry name" value="ABC_tran"/>
    <property type="match status" value="1"/>
</dbReference>
<dbReference type="GO" id="GO:0016020">
    <property type="term" value="C:membrane"/>
    <property type="evidence" value="ECO:0007669"/>
    <property type="project" value="InterPro"/>
</dbReference>
<evidence type="ECO:0000256" key="6">
    <source>
        <dbReference type="SAM" id="Phobius"/>
    </source>
</evidence>
<dbReference type="GO" id="GO:0005524">
    <property type="term" value="F:ATP binding"/>
    <property type="evidence" value="ECO:0007669"/>
    <property type="project" value="UniProtKB-KW"/>
</dbReference>
<keyword evidence="6" id="KW-1133">Transmembrane helix</keyword>
<keyword evidence="2" id="KW-0813">Transport</keyword>
<dbReference type="EMBL" id="AODG01000003">
    <property type="protein sequence ID" value="EUJ30370.1"/>
    <property type="molecule type" value="Genomic_DNA"/>
</dbReference>
<evidence type="ECO:0000256" key="1">
    <source>
        <dbReference type="ARBA" id="ARBA00005417"/>
    </source>
</evidence>
<dbReference type="InterPro" id="IPR015860">
    <property type="entry name" value="ABC_transpr_TagH-like"/>
</dbReference>
<evidence type="ECO:0000256" key="2">
    <source>
        <dbReference type="ARBA" id="ARBA00022448"/>
    </source>
</evidence>
<evidence type="ECO:0000259" key="7">
    <source>
        <dbReference type="Pfam" id="PF00005"/>
    </source>
</evidence>
<organism evidence="8 9">
    <name type="scientific">Listeria grayi FSL F6-1183</name>
    <dbReference type="NCBI Taxonomy" id="1265827"/>
    <lineage>
        <taxon>Bacteria</taxon>
        <taxon>Bacillati</taxon>
        <taxon>Bacillota</taxon>
        <taxon>Bacilli</taxon>
        <taxon>Bacillales</taxon>
        <taxon>Listeriaceae</taxon>
        <taxon>Listeria</taxon>
    </lineage>
</organism>
<protein>
    <submittedName>
        <fullName evidence="8">ABC transporter ATP-binding protein</fullName>
    </submittedName>
</protein>
<keyword evidence="5" id="KW-1278">Translocase</keyword>
<dbReference type="AlphaFoldDB" id="A0A829R9F8"/>
<keyword evidence="6" id="KW-0812">Transmembrane</keyword>